<keyword evidence="1" id="KW-1133">Transmembrane helix</keyword>
<evidence type="ECO:0000313" key="3">
    <source>
        <dbReference type="Proteomes" id="UP001597374"/>
    </source>
</evidence>
<evidence type="ECO:0000313" key="2">
    <source>
        <dbReference type="EMBL" id="MFD2247386.1"/>
    </source>
</evidence>
<protein>
    <recommendedName>
        <fullName evidence="4">SRPBCC family protein</fullName>
    </recommendedName>
</protein>
<dbReference type="SUPFAM" id="SSF55961">
    <property type="entry name" value="Bet v1-like"/>
    <property type="match status" value="1"/>
</dbReference>
<reference evidence="3" key="1">
    <citation type="journal article" date="2019" name="Int. J. Syst. Evol. Microbiol.">
        <title>The Global Catalogue of Microorganisms (GCM) 10K type strain sequencing project: providing services to taxonomists for standard genome sequencing and annotation.</title>
        <authorList>
            <consortium name="The Broad Institute Genomics Platform"/>
            <consortium name="The Broad Institute Genome Sequencing Center for Infectious Disease"/>
            <person name="Wu L."/>
            <person name="Ma J."/>
        </authorList>
    </citation>
    <scope>NUCLEOTIDE SEQUENCE [LARGE SCALE GENOMIC DNA]</scope>
    <source>
        <strain evidence="3">CGMCC 4.1782</strain>
    </source>
</reference>
<keyword evidence="3" id="KW-1185">Reference proteome</keyword>
<accession>A0ABW5CY96</accession>
<feature type="transmembrane region" description="Helical" evidence="1">
    <location>
        <begin position="6"/>
        <end position="26"/>
    </location>
</feature>
<dbReference type="Proteomes" id="UP001597374">
    <property type="component" value="Unassembled WGS sequence"/>
</dbReference>
<comment type="caution">
    <text evidence="2">The sequence shown here is derived from an EMBL/GenBank/DDBJ whole genome shotgun (WGS) entry which is preliminary data.</text>
</comment>
<sequence length="212" mass="24086">MKKRSLSPAVTTIAVIGVYALAVAALRPWYLRWGATEAEVKQPLPGDELMHHPSAHHAITIQAPVEAVWPWLVQIGQDRAGFYSYTWLENLVLAGIHNTNQLVPEWQDLKAGDKVRLGSKKVYGDITLLPVAALEPYRHLVLQGWGAFVLQPLDAHTTRLLVRSHGQRRSTLKRITDFLFFDPIHFVMERRMLLGIKERAEREYRAVSGHVM</sequence>
<name>A0ABW5CY96_9BACT</name>
<evidence type="ECO:0008006" key="4">
    <source>
        <dbReference type="Google" id="ProtNLM"/>
    </source>
</evidence>
<proteinExistence type="predicted"/>
<keyword evidence="1" id="KW-0472">Membrane</keyword>
<gene>
    <name evidence="2" type="ORF">ACFSKP_14055</name>
</gene>
<keyword evidence="1" id="KW-0812">Transmembrane</keyword>
<dbReference type="EMBL" id="JBHUIM010000002">
    <property type="protein sequence ID" value="MFD2247386.1"/>
    <property type="molecule type" value="Genomic_DNA"/>
</dbReference>
<organism evidence="2 3">
    <name type="scientific">Pontibacter ruber</name>
    <dbReference type="NCBI Taxonomy" id="1343895"/>
    <lineage>
        <taxon>Bacteria</taxon>
        <taxon>Pseudomonadati</taxon>
        <taxon>Bacteroidota</taxon>
        <taxon>Cytophagia</taxon>
        <taxon>Cytophagales</taxon>
        <taxon>Hymenobacteraceae</taxon>
        <taxon>Pontibacter</taxon>
    </lineage>
</organism>
<dbReference type="RefSeq" id="WP_250430318.1">
    <property type="nucleotide sequence ID" value="NZ_JALPRR010000003.1"/>
</dbReference>
<evidence type="ECO:0000256" key="1">
    <source>
        <dbReference type="SAM" id="Phobius"/>
    </source>
</evidence>